<keyword evidence="4" id="KW-1185">Reference proteome</keyword>
<sequence>MRVLVRLLPALLLPCLLAACIFGGGGDRPTPRQSARQSARPAPSAPTSRETRQCEANLTRAGYSFRSLPDRDFGGGCSINGAVQLLDIGVPVTGIKAMRCGLADKFTGWITHGVRPAAIQILGSDVVRVETFGTYACRNIRGNAAYSTKRSEHASANAVDISGFTLADGRHITIEKDWNSSDPQIRRFMEIIHRSACKRFRTVLSPDYNSAHYNHFHMDMGGGTFCR</sequence>
<evidence type="ECO:0000259" key="2">
    <source>
        <dbReference type="Pfam" id="PF06904"/>
    </source>
</evidence>
<dbReference type="OrthoDB" id="9809788at2"/>
<proteinExistence type="predicted"/>
<name>A0A4R6FXC6_9SPHN</name>
<feature type="compositionally biased region" description="Low complexity" evidence="1">
    <location>
        <begin position="31"/>
        <end position="48"/>
    </location>
</feature>
<gene>
    <name evidence="3" type="ORF">EV664_102374</name>
</gene>
<feature type="region of interest" description="Disordered" evidence="1">
    <location>
        <begin position="29"/>
        <end position="53"/>
    </location>
</feature>
<dbReference type="AlphaFoldDB" id="A0A4R6FXC6"/>
<feature type="domain" description="Extensin-like C-terminal" evidence="2">
    <location>
        <begin position="53"/>
        <end position="227"/>
    </location>
</feature>
<evidence type="ECO:0000256" key="1">
    <source>
        <dbReference type="SAM" id="MobiDB-lite"/>
    </source>
</evidence>
<dbReference type="EMBL" id="SNWD01000002">
    <property type="protein sequence ID" value="TDN85665.1"/>
    <property type="molecule type" value="Genomic_DNA"/>
</dbReference>
<dbReference type="RefSeq" id="WP_133494561.1">
    <property type="nucleotide sequence ID" value="NZ_BMLU01000002.1"/>
</dbReference>
<accession>A0A4R6FXC6</accession>
<protein>
    <recommendedName>
        <fullName evidence="2">Extensin-like C-terminal domain-containing protein</fullName>
    </recommendedName>
</protein>
<reference evidence="3 4" key="1">
    <citation type="submission" date="2019-03" db="EMBL/GenBank/DDBJ databases">
        <title>Genomic Encyclopedia of Type Strains, Phase IV (KMG-IV): sequencing the most valuable type-strain genomes for metagenomic binning, comparative biology and taxonomic classification.</title>
        <authorList>
            <person name="Goeker M."/>
        </authorList>
    </citation>
    <scope>NUCLEOTIDE SEQUENCE [LARGE SCALE GENOMIC DNA]</scope>
    <source>
        <strain evidence="3 4">DSM 25059</strain>
    </source>
</reference>
<organism evidence="3 4">
    <name type="scientific">Stakelama pacifica</name>
    <dbReference type="NCBI Taxonomy" id="517720"/>
    <lineage>
        <taxon>Bacteria</taxon>
        <taxon>Pseudomonadati</taxon>
        <taxon>Pseudomonadota</taxon>
        <taxon>Alphaproteobacteria</taxon>
        <taxon>Sphingomonadales</taxon>
        <taxon>Sphingomonadaceae</taxon>
        <taxon>Stakelama</taxon>
    </lineage>
</organism>
<evidence type="ECO:0000313" key="3">
    <source>
        <dbReference type="EMBL" id="TDN85665.1"/>
    </source>
</evidence>
<dbReference type="InterPro" id="IPR009683">
    <property type="entry name" value="Extensin-like_C"/>
</dbReference>
<evidence type="ECO:0000313" key="4">
    <source>
        <dbReference type="Proteomes" id="UP000295493"/>
    </source>
</evidence>
<comment type="caution">
    <text evidence="3">The sequence shown here is derived from an EMBL/GenBank/DDBJ whole genome shotgun (WGS) entry which is preliminary data.</text>
</comment>
<dbReference type="Pfam" id="PF06904">
    <property type="entry name" value="Extensin-like_C"/>
    <property type="match status" value="1"/>
</dbReference>
<dbReference type="Proteomes" id="UP000295493">
    <property type="component" value="Unassembled WGS sequence"/>
</dbReference>
<dbReference type="PROSITE" id="PS51257">
    <property type="entry name" value="PROKAR_LIPOPROTEIN"/>
    <property type="match status" value="1"/>
</dbReference>